<dbReference type="Proteomes" id="UP000774570">
    <property type="component" value="Unassembled WGS sequence"/>
</dbReference>
<proteinExistence type="inferred from homology"/>
<feature type="transmembrane region" description="Helical" evidence="5">
    <location>
        <begin position="120"/>
        <end position="141"/>
    </location>
</feature>
<feature type="transmembrane region" description="Helical" evidence="5">
    <location>
        <begin position="21"/>
        <end position="47"/>
    </location>
</feature>
<evidence type="ECO:0000256" key="2">
    <source>
        <dbReference type="ARBA" id="ARBA00022692"/>
    </source>
</evidence>
<feature type="region of interest" description="Disordered" evidence="6">
    <location>
        <begin position="946"/>
        <end position="978"/>
    </location>
</feature>
<comment type="caution">
    <text evidence="7">The sequence shown here is derived from an EMBL/GenBank/DDBJ whole genome shotgun (WGS) entry which is preliminary data.</text>
</comment>
<dbReference type="InterPro" id="IPR005372">
    <property type="entry name" value="UPF0182"/>
</dbReference>
<dbReference type="HAMAP" id="MF_01600">
    <property type="entry name" value="UPF0182"/>
    <property type="match status" value="1"/>
</dbReference>
<feature type="transmembrane region" description="Helical" evidence="5">
    <location>
        <begin position="259"/>
        <end position="280"/>
    </location>
</feature>
<reference evidence="7 8" key="1">
    <citation type="submission" date="2021-07" db="EMBL/GenBank/DDBJ databases">
        <title>Actinomadura sp. PM05-2 isolated from lichen.</title>
        <authorList>
            <person name="Somphong A."/>
            <person name="Phongsopitanun W."/>
            <person name="Tanasupawat S."/>
            <person name="Peongsungnone V."/>
        </authorList>
    </citation>
    <scope>NUCLEOTIDE SEQUENCE [LARGE SCALE GENOMIC DNA]</scope>
    <source>
        <strain evidence="7 8">PM05-2</strain>
    </source>
</reference>
<evidence type="ECO:0000313" key="8">
    <source>
        <dbReference type="Proteomes" id="UP000774570"/>
    </source>
</evidence>
<evidence type="ECO:0000256" key="6">
    <source>
        <dbReference type="SAM" id="MobiDB-lite"/>
    </source>
</evidence>
<sequence length="978" mass="106668">MTFRTPGLGRRAGTGRRGTALPVLVALTVLVAAYLVFTAIWTDLLWYRSIGTPAARFGSVYTTRLRAQAVLFAGAGLLMALVVGANMVIAYRLRPVYRPLSVEQRGLDRYRALIEPRRRLVTGGALLLLGLLTGSSVAGRWPVWLAFLHRTPFGVEDPEFHKDVSFYVFTYPFLRLLLGVVFATVILSLVAAVMVHYLYGGLQIQGPGEKASLPARAHLSVLVGLFVLLKAFAYWFDRYGLVHSERGVTTGASYTDVNALLPAKTILAVIALICAVLFFVNIVRRGMVLPGAGLTLLVLSAVLVGGVYPLLIQQFQVRPDEQAKERAFIQRNIDATRAAYGVQDVKPEPYGSAAETDGTRLAAQRDTLSGVRLLDPAVVGPTFQQLQQIREFYRFPDTLDVDRYGGQDSVVAVRELSGAPRDQKGWVKDHLIYTHGYGFVRAAGDQLDGGKPAFKQQDMPQEGTPALARPQVYFGERSAQYSIVGGRGQRELDYPDQDLAAGQADHTYTGTGGVPIDTAFHKLLYATRFQDKNLLLSGAIKKDARILYDRTPRQMVQRAAPWLTLDGNPYPVAVGGRILWVVDGYTTSSGYPYAETVGLKDATRDTVTDTRSAVARQSDQRINYLRNAVKATVDAYDGTVHLYQWDEADPVARTWMKVFKGTVEPKSAIPPELLAHLRYPEDLFKVQRRILARYHVTQADSFYNGQGFWDVPEDPNPVNRGKIQPPAYLSLRMPEPDGAPRFSLTSSFTPPRQGYLAAFLAADSAPVDAAGKPNPDYGRLRLLEMTTTEKAAVPRPQGPGQVQNAFESDPEIKNLLYPTRNSGTVTKLGNLLTLPFAGGLLYVEPVFTQSSQGNQQPYPTLQHVLVKYNNDVASGKDLTTALDQLFAITGKPATAAGGGSLTARTQQAVKELQQAFTDYEAAQKRGDYPAMGEAWARLRKAKDALAALQQQAPAAAPAPGATPAPSPSGSPSSSPSPG</sequence>
<organism evidence="7 8">
    <name type="scientific">Actinomadura parmotrematis</name>
    <dbReference type="NCBI Taxonomy" id="2864039"/>
    <lineage>
        <taxon>Bacteria</taxon>
        <taxon>Bacillati</taxon>
        <taxon>Actinomycetota</taxon>
        <taxon>Actinomycetes</taxon>
        <taxon>Streptosporangiales</taxon>
        <taxon>Thermomonosporaceae</taxon>
        <taxon>Actinomadura</taxon>
    </lineage>
</organism>
<evidence type="ECO:0000256" key="4">
    <source>
        <dbReference type="ARBA" id="ARBA00023136"/>
    </source>
</evidence>
<comment type="similarity">
    <text evidence="5">Belongs to the UPF0182 family.</text>
</comment>
<protein>
    <recommendedName>
        <fullName evidence="5">UPF0182 protein K1Y72_28305</fullName>
    </recommendedName>
</protein>
<dbReference type="PANTHER" id="PTHR39344:SF1">
    <property type="entry name" value="UPF0182 PROTEIN SLL1060"/>
    <property type="match status" value="1"/>
</dbReference>
<keyword evidence="1 5" id="KW-1003">Cell membrane</keyword>
<evidence type="ECO:0000313" key="7">
    <source>
        <dbReference type="EMBL" id="MBW8486301.1"/>
    </source>
</evidence>
<feature type="transmembrane region" description="Helical" evidence="5">
    <location>
        <begin position="219"/>
        <end position="236"/>
    </location>
</feature>
<feature type="transmembrane region" description="Helical" evidence="5">
    <location>
        <begin position="67"/>
        <end position="91"/>
    </location>
</feature>
<accession>A0ABS7G182</accession>
<feature type="compositionally biased region" description="Pro residues" evidence="6">
    <location>
        <begin position="960"/>
        <end position="978"/>
    </location>
</feature>
<dbReference type="EMBL" id="JAIBOA010000022">
    <property type="protein sequence ID" value="MBW8486301.1"/>
    <property type="molecule type" value="Genomic_DNA"/>
</dbReference>
<evidence type="ECO:0000256" key="5">
    <source>
        <dbReference type="HAMAP-Rule" id="MF_01600"/>
    </source>
</evidence>
<keyword evidence="4 5" id="KW-0472">Membrane</keyword>
<keyword evidence="8" id="KW-1185">Reference proteome</keyword>
<evidence type="ECO:0000256" key="1">
    <source>
        <dbReference type="ARBA" id="ARBA00022475"/>
    </source>
</evidence>
<feature type="transmembrane region" description="Helical" evidence="5">
    <location>
        <begin position="176"/>
        <end position="199"/>
    </location>
</feature>
<name>A0ABS7G182_9ACTN</name>
<keyword evidence="3 5" id="KW-1133">Transmembrane helix</keyword>
<comment type="subcellular location">
    <subcellularLocation>
        <location evidence="5">Cell membrane</location>
        <topology evidence="5">Multi-pass membrane protein</topology>
    </subcellularLocation>
</comment>
<dbReference type="PANTHER" id="PTHR39344">
    <property type="entry name" value="UPF0182 PROTEIN SLL1060"/>
    <property type="match status" value="1"/>
</dbReference>
<feature type="compositionally biased region" description="Low complexity" evidence="6">
    <location>
        <begin position="946"/>
        <end position="959"/>
    </location>
</feature>
<dbReference type="RefSeq" id="WP_220169535.1">
    <property type="nucleotide sequence ID" value="NZ_JAIBOA010000022.1"/>
</dbReference>
<keyword evidence="2 5" id="KW-0812">Transmembrane</keyword>
<evidence type="ECO:0000256" key="3">
    <source>
        <dbReference type="ARBA" id="ARBA00022989"/>
    </source>
</evidence>
<feature type="transmembrane region" description="Helical" evidence="5">
    <location>
        <begin position="287"/>
        <end position="311"/>
    </location>
</feature>
<gene>
    <name evidence="7" type="ORF">K1Y72_28305</name>
</gene>
<dbReference type="Pfam" id="PF03699">
    <property type="entry name" value="UPF0182"/>
    <property type="match status" value="1"/>
</dbReference>